<sequence>MAFVTGLFLIDAPASALNNLGAIPGEREDNTVGVKVITTKAGAFPYVSAQAFRYWLRTTLEERVPEWKASPIFREEKIAYTDANPIKYWDDDLFGYMRAPGKSDTAKKSREQMTMLDEATPVTDTITRASPLRVSTLVSIAPVNPTNDFGVMSRHEGNPVPHEHQFYRTTLKGLFSLDLWSCGTFSYRNRTGFRNLDDERVKIISDYRGAEHLEAEKSYRLPKAERLARVKALFTGMAHLEGGAKQTLHYTDVSPALVIFAVTKGGNHIFHHTVGANRAGQPEIKIDALREALRVFADGILSPVYVGWVKGYLDEARAAFEQFVAEHHASAAEHGLPRIELSHPREAFLHFVAACDQHPAWLD</sequence>
<dbReference type="InterPro" id="IPR013414">
    <property type="entry name" value="Cas7/Cst2/DevR_sub_I-B/Tneap"/>
</dbReference>
<dbReference type="NCBIfam" id="TIGR02585">
    <property type="entry name" value="cas_Cst2_DevR"/>
    <property type="match status" value="1"/>
</dbReference>
<dbReference type="InterPro" id="IPR010154">
    <property type="entry name" value="CRISPR-assoc_Cas7/Cst2/DevR"/>
</dbReference>
<keyword evidence="1" id="KW-0051">Antiviral defense</keyword>
<proteinExistence type="predicted"/>
<dbReference type="RefSeq" id="WP_066790454.1">
    <property type="nucleotide sequence ID" value="NZ_LWQS01000082.1"/>
</dbReference>
<evidence type="ECO:0000313" key="3">
    <source>
        <dbReference type="EMBL" id="OAN42902.1"/>
    </source>
</evidence>
<gene>
    <name evidence="3" type="ORF">A6A03_04075</name>
</gene>
<keyword evidence="4" id="KW-1185">Reference proteome</keyword>
<comment type="caution">
    <text evidence="3">The sequence shown here is derived from an EMBL/GenBank/DDBJ whole genome shotgun (WGS) entry which is preliminary data.</text>
</comment>
<dbReference type="STRING" id="1707952.A6A03_04075"/>
<accession>A0A178M3U9</accession>
<evidence type="ECO:0000256" key="2">
    <source>
        <dbReference type="ARBA" id="ARBA00025626"/>
    </source>
</evidence>
<organism evidence="3 4">
    <name type="scientific">Chloroflexus islandicus</name>
    <dbReference type="NCBI Taxonomy" id="1707952"/>
    <lineage>
        <taxon>Bacteria</taxon>
        <taxon>Bacillati</taxon>
        <taxon>Chloroflexota</taxon>
        <taxon>Chloroflexia</taxon>
        <taxon>Chloroflexales</taxon>
        <taxon>Chloroflexineae</taxon>
        <taxon>Chloroflexaceae</taxon>
        <taxon>Chloroflexus</taxon>
    </lineage>
</organism>
<dbReference type="AlphaFoldDB" id="A0A178M3U9"/>
<dbReference type="EMBL" id="LWQS01000082">
    <property type="protein sequence ID" value="OAN42902.1"/>
    <property type="molecule type" value="Genomic_DNA"/>
</dbReference>
<dbReference type="Proteomes" id="UP000078287">
    <property type="component" value="Unassembled WGS sequence"/>
</dbReference>
<evidence type="ECO:0000256" key="1">
    <source>
        <dbReference type="ARBA" id="ARBA00023118"/>
    </source>
</evidence>
<evidence type="ECO:0000313" key="4">
    <source>
        <dbReference type="Proteomes" id="UP000078287"/>
    </source>
</evidence>
<dbReference type="NCBIfam" id="TIGR01875">
    <property type="entry name" value="cas_MJ0381"/>
    <property type="match status" value="1"/>
</dbReference>
<protein>
    <submittedName>
        <fullName evidence="3">Type I-B CRISPR-associated protein Cas7/Cst2/DevR</fullName>
    </submittedName>
</protein>
<dbReference type="GO" id="GO:0051607">
    <property type="term" value="P:defense response to virus"/>
    <property type="evidence" value="ECO:0007669"/>
    <property type="project" value="UniProtKB-KW"/>
</dbReference>
<name>A0A178M3U9_9CHLR</name>
<comment type="function">
    <text evidence="2">CRISPR (clustered regularly interspaced short palindromic repeat) is an adaptive immune system that provides protection against mobile genetic elements (viruses, transposable elements and conjugative plasmids). CRISPR clusters contain spacers, sequences complementary to antecedent mobile elements, and target invading nucleic acids. CRISPR clusters are transcribed and processed into CRISPR RNA (crRNA).</text>
</comment>
<dbReference type="OrthoDB" id="9781560at2"/>
<reference evidence="3 4" key="1">
    <citation type="submission" date="2016-04" db="EMBL/GenBank/DDBJ databases">
        <title>Chloroflexus islandicus sp. nov., a thermophilic filamentous anoxygenic phototrophic bacterium from geyser Strokkur (Iceland).</title>
        <authorList>
            <person name="Gaisin V.A."/>
            <person name="Kalashnikov A.M."/>
            <person name="Sukhacheva M.V."/>
            <person name="Grouzdev D.S."/>
            <person name="Ivanov T.M."/>
            <person name="Kuznetsov B."/>
            <person name="Gorlenko V.M."/>
        </authorList>
    </citation>
    <scope>NUCLEOTIDE SEQUENCE [LARGE SCALE GENOMIC DNA]</scope>
    <source>
        <strain evidence="4">isl-2</strain>
    </source>
</reference>